<gene>
    <name evidence="1" type="ORF">LOK49_LG10G02656</name>
</gene>
<evidence type="ECO:0000313" key="2">
    <source>
        <dbReference type="Proteomes" id="UP001060215"/>
    </source>
</evidence>
<reference evidence="1 2" key="1">
    <citation type="journal article" date="2022" name="Plant J.">
        <title>Chromosome-level genome of Camellia lanceoleosa provides a valuable resource for understanding genome evolution and self-incompatibility.</title>
        <authorList>
            <person name="Gong W."/>
            <person name="Xiao S."/>
            <person name="Wang L."/>
            <person name="Liao Z."/>
            <person name="Chang Y."/>
            <person name="Mo W."/>
            <person name="Hu G."/>
            <person name="Li W."/>
            <person name="Zhao G."/>
            <person name="Zhu H."/>
            <person name="Hu X."/>
            <person name="Ji K."/>
            <person name="Xiang X."/>
            <person name="Song Q."/>
            <person name="Yuan D."/>
            <person name="Jin S."/>
            <person name="Zhang L."/>
        </authorList>
    </citation>
    <scope>NUCLEOTIDE SEQUENCE [LARGE SCALE GENOMIC DNA]</scope>
    <source>
        <strain evidence="1">SQ_2022a</strain>
    </source>
</reference>
<protein>
    <submittedName>
        <fullName evidence="1">Uncharacterized protein</fullName>
    </submittedName>
</protein>
<evidence type="ECO:0000313" key="1">
    <source>
        <dbReference type="EMBL" id="KAI7997323.1"/>
    </source>
</evidence>
<organism evidence="1 2">
    <name type="scientific">Camellia lanceoleosa</name>
    <dbReference type="NCBI Taxonomy" id="1840588"/>
    <lineage>
        <taxon>Eukaryota</taxon>
        <taxon>Viridiplantae</taxon>
        <taxon>Streptophyta</taxon>
        <taxon>Embryophyta</taxon>
        <taxon>Tracheophyta</taxon>
        <taxon>Spermatophyta</taxon>
        <taxon>Magnoliopsida</taxon>
        <taxon>eudicotyledons</taxon>
        <taxon>Gunneridae</taxon>
        <taxon>Pentapetalae</taxon>
        <taxon>asterids</taxon>
        <taxon>Ericales</taxon>
        <taxon>Theaceae</taxon>
        <taxon>Camellia</taxon>
    </lineage>
</organism>
<name>A0ACC0G9P6_9ERIC</name>
<sequence>MPPIRAMGVDGGCILFFANDKIQKSDNVYCTVEVTWLKVELSSMLEDKRFATLRCVVSASFQRFLLLLIVEFALALQEVGCFSAVLECVLAPVAAATTFALRITIIDIRVGPFCIGQVN</sequence>
<proteinExistence type="predicted"/>
<keyword evidence="2" id="KW-1185">Reference proteome</keyword>
<accession>A0ACC0G9P6</accession>
<dbReference type="Proteomes" id="UP001060215">
    <property type="component" value="Chromosome 10"/>
</dbReference>
<dbReference type="EMBL" id="CM045767">
    <property type="protein sequence ID" value="KAI7997323.1"/>
    <property type="molecule type" value="Genomic_DNA"/>
</dbReference>
<comment type="caution">
    <text evidence="1">The sequence shown here is derived from an EMBL/GenBank/DDBJ whole genome shotgun (WGS) entry which is preliminary data.</text>
</comment>